<accession>A0AAJ3R9K0</accession>
<sequence length="67" mass="7873">MDMEFKEDDYVMVVHPDYPELHGLARVIKPRNQIIRIELCGDKTRWLASTEFLRHASEEEIRAASKS</sequence>
<dbReference type="Proteomes" id="UP001248134">
    <property type="component" value="Unassembled WGS sequence"/>
</dbReference>
<dbReference type="AlphaFoldDB" id="A0AAJ3R9K0"/>
<reference evidence="1" key="2">
    <citation type="submission" date="2019-07" db="EMBL/GenBank/DDBJ databases">
        <title>Phylogenomic Reclassification of ATCC Bacillus Strains and Various Taxa within the Genus Bacillus.</title>
        <authorList>
            <person name="Riojas M.A."/>
            <person name="Frank A.M."/>
            <person name="Fenn S.L."/>
            <person name="King S.P."/>
            <person name="Brower S.M."/>
            <person name="Hazbon M.H."/>
        </authorList>
    </citation>
    <scope>NUCLEOTIDE SEQUENCE</scope>
    <source>
        <strain evidence="1">NR-12239</strain>
    </source>
</reference>
<name>A0AAJ3R9K0_9BACI</name>
<organism evidence="1 4">
    <name type="scientific">Bacillus pseudomycoides</name>
    <dbReference type="NCBI Taxonomy" id="64104"/>
    <lineage>
        <taxon>Bacteria</taxon>
        <taxon>Bacillati</taxon>
        <taxon>Bacillota</taxon>
        <taxon>Bacilli</taxon>
        <taxon>Bacillales</taxon>
        <taxon>Bacillaceae</taxon>
        <taxon>Bacillus</taxon>
        <taxon>Bacillus cereus group</taxon>
    </lineage>
</organism>
<evidence type="ECO:0000313" key="1">
    <source>
        <dbReference type="EMBL" id="MDR4328873.1"/>
    </source>
</evidence>
<dbReference type="Proteomes" id="UP000221918">
    <property type="component" value="Unassembled WGS sequence"/>
</dbReference>
<dbReference type="RefSeq" id="WP_003203517.1">
    <property type="nucleotide sequence ID" value="NZ_JBALME010000098.1"/>
</dbReference>
<dbReference type="EMBL" id="VLYX01000042">
    <property type="protein sequence ID" value="MDR4328873.1"/>
    <property type="molecule type" value="Genomic_DNA"/>
</dbReference>
<reference evidence="2 3" key="1">
    <citation type="submission" date="2017-09" db="EMBL/GenBank/DDBJ databases">
        <title>Large-scale bioinformatics analysis of Bacillus genomes uncovers conserved roles of natural products in bacterial physiology.</title>
        <authorList>
            <consortium name="Agbiome Team Llc"/>
            <person name="Bleich R.M."/>
            <person name="Grubbs K.J."/>
            <person name="Santa Maria K.C."/>
            <person name="Allen S.E."/>
            <person name="Farag S."/>
            <person name="Shank E.A."/>
            <person name="Bowers A."/>
        </authorList>
    </citation>
    <scope>NUCLEOTIDE SEQUENCE [LARGE SCALE GENOMIC DNA]</scope>
    <source>
        <strain evidence="2 3">AFS037265</strain>
    </source>
</reference>
<evidence type="ECO:0000313" key="4">
    <source>
        <dbReference type="Proteomes" id="UP001248134"/>
    </source>
</evidence>
<protein>
    <submittedName>
        <fullName evidence="1">Uncharacterized protein</fullName>
    </submittedName>
</protein>
<evidence type="ECO:0000313" key="3">
    <source>
        <dbReference type="Proteomes" id="UP000221918"/>
    </source>
</evidence>
<proteinExistence type="predicted"/>
<gene>
    <name evidence="2" type="ORF">COF81_07715</name>
    <name evidence="1" type="ORF">FOS08_24150</name>
</gene>
<dbReference type="EMBL" id="NUTL01000030">
    <property type="protein sequence ID" value="PHF01851.1"/>
    <property type="molecule type" value="Genomic_DNA"/>
</dbReference>
<comment type="caution">
    <text evidence="1">The sequence shown here is derived from an EMBL/GenBank/DDBJ whole genome shotgun (WGS) entry which is preliminary data.</text>
</comment>
<evidence type="ECO:0000313" key="2">
    <source>
        <dbReference type="EMBL" id="PHF01851.1"/>
    </source>
</evidence>